<name>A0ABW5W023_9MICO</name>
<evidence type="ECO:0000256" key="1">
    <source>
        <dbReference type="ARBA" id="ARBA00006484"/>
    </source>
</evidence>
<protein>
    <submittedName>
        <fullName evidence="3">SDR family NAD(P)-dependent oxidoreductase</fullName>
    </submittedName>
</protein>
<sequence length="314" mass="33269">MTPTAPHSSGFGHDSTATEVLQGIDLHGRFAVVTGGSSGLGLEMTRSLAAAGADVLVPARRPQAARAALGDLASVAPLDLTDLPAVRRFAQDLLDRGRGIDILINGAGIMTAPRTIVGPGWEAHLAVHHLAPYLLTNQLLPVISAGARVVGLSSSAHFLSDIRWDDPHFRRTTDYDQWTAYGQSKTAVALFALGLDARLTERGAHAFAVHPGSILTPLQREIPTAEQHRLGWIDDHGRPPAGFKSVEQGAATAVWAATAALLEEHGGAYCQDCDVARPATTDDMLVGGAKPWVIDRDAAERLWDLTTRAVTGLT</sequence>
<dbReference type="Proteomes" id="UP001597479">
    <property type="component" value="Unassembled WGS sequence"/>
</dbReference>
<dbReference type="PANTHER" id="PTHR24320">
    <property type="entry name" value="RETINOL DEHYDROGENASE"/>
    <property type="match status" value="1"/>
</dbReference>
<dbReference type="EMBL" id="JBHUOG010000002">
    <property type="protein sequence ID" value="MFD2795895.1"/>
    <property type="molecule type" value="Genomic_DNA"/>
</dbReference>
<dbReference type="PANTHER" id="PTHR24320:SF148">
    <property type="entry name" value="NAD(P)-BINDING ROSSMANN-FOLD SUPERFAMILY PROTEIN"/>
    <property type="match status" value="1"/>
</dbReference>
<dbReference type="Pfam" id="PF00106">
    <property type="entry name" value="adh_short"/>
    <property type="match status" value="1"/>
</dbReference>
<accession>A0ABW5W023</accession>
<dbReference type="Gene3D" id="3.40.50.720">
    <property type="entry name" value="NAD(P)-binding Rossmann-like Domain"/>
    <property type="match status" value="1"/>
</dbReference>
<dbReference type="InterPro" id="IPR002347">
    <property type="entry name" value="SDR_fam"/>
</dbReference>
<keyword evidence="2" id="KW-0560">Oxidoreductase</keyword>
<evidence type="ECO:0000313" key="3">
    <source>
        <dbReference type="EMBL" id="MFD2795895.1"/>
    </source>
</evidence>
<comment type="similarity">
    <text evidence="1">Belongs to the short-chain dehydrogenases/reductases (SDR) family.</text>
</comment>
<organism evidence="3 4">
    <name type="scientific">Promicromonospora vindobonensis</name>
    <dbReference type="NCBI Taxonomy" id="195748"/>
    <lineage>
        <taxon>Bacteria</taxon>
        <taxon>Bacillati</taxon>
        <taxon>Actinomycetota</taxon>
        <taxon>Actinomycetes</taxon>
        <taxon>Micrococcales</taxon>
        <taxon>Promicromonosporaceae</taxon>
        <taxon>Promicromonospora</taxon>
    </lineage>
</organism>
<dbReference type="RefSeq" id="WP_377186539.1">
    <property type="nucleotide sequence ID" value="NZ_JBHUOG010000002.1"/>
</dbReference>
<proteinExistence type="inferred from homology"/>
<keyword evidence="4" id="KW-1185">Reference proteome</keyword>
<comment type="caution">
    <text evidence="3">The sequence shown here is derived from an EMBL/GenBank/DDBJ whole genome shotgun (WGS) entry which is preliminary data.</text>
</comment>
<dbReference type="PRINTS" id="PR00081">
    <property type="entry name" value="GDHRDH"/>
</dbReference>
<dbReference type="SUPFAM" id="SSF51735">
    <property type="entry name" value="NAD(P)-binding Rossmann-fold domains"/>
    <property type="match status" value="1"/>
</dbReference>
<gene>
    <name evidence="3" type="ORF">ACFS27_20200</name>
</gene>
<dbReference type="InterPro" id="IPR036291">
    <property type="entry name" value="NAD(P)-bd_dom_sf"/>
</dbReference>
<reference evidence="4" key="1">
    <citation type="journal article" date="2019" name="Int. J. Syst. Evol. Microbiol.">
        <title>The Global Catalogue of Microorganisms (GCM) 10K type strain sequencing project: providing services to taxonomists for standard genome sequencing and annotation.</title>
        <authorList>
            <consortium name="The Broad Institute Genomics Platform"/>
            <consortium name="The Broad Institute Genome Sequencing Center for Infectious Disease"/>
            <person name="Wu L."/>
            <person name="Ma J."/>
        </authorList>
    </citation>
    <scope>NUCLEOTIDE SEQUENCE [LARGE SCALE GENOMIC DNA]</scope>
    <source>
        <strain evidence="4">CCM 7044</strain>
    </source>
</reference>
<evidence type="ECO:0000256" key="2">
    <source>
        <dbReference type="ARBA" id="ARBA00023002"/>
    </source>
</evidence>
<evidence type="ECO:0000313" key="4">
    <source>
        <dbReference type="Proteomes" id="UP001597479"/>
    </source>
</evidence>